<dbReference type="Pfam" id="PF07332">
    <property type="entry name" value="Phage_holin_3_6"/>
    <property type="match status" value="1"/>
</dbReference>
<accession>A0A6J7S9Z7</accession>
<evidence type="ECO:0000313" key="3">
    <source>
        <dbReference type="EMBL" id="CAB5038033.1"/>
    </source>
</evidence>
<evidence type="ECO:0000313" key="2">
    <source>
        <dbReference type="EMBL" id="CAB4912711.1"/>
    </source>
</evidence>
<feature type="transmembrane region" description="Helical" evidence="1">
    <location>
        <begin position="44"/>
        <end position="71"/>
    </location>
</feature>
<sequence length="129" mass="13591">MSDTQPSIVELISKTVSDAKRLASAQLALAQAEMKASKKAMTSATIFGLVALVLAPLVVVFLLFTLTYVLVQLGLQTWAAFGIITLLMILVAGFAGAMAKSQASKIKGPTLAMRELNKTSEAFGQTDVS</sequence>
<evidence type="ECO:0000256" key="1">
    <source>
        <dbReference type="SAM" id="Phobius"/>
    </source>
</evidence>
<dbReference type="AlphaFoldDB" id="A0A6J7S9Z7"/>
<organism evidence="3">
    <name type="scientific">freshwater metagenome</name>
    <dbReference type="NCBI Taxonomy" id="449393"/>
    <lineage>
        <taxon>unclassified sequences</taxon>
        <taxon>metagenomes</taxon>
        <taxon>ecological metagenomes</taxon>
    </lineage>
</organism>
<keyword evidence="1" id="KW-1133">Transmembrane helix</keyword>
<protein>
    <submittedName>
        <fullName evidence="3">Unannotated protein</fullName>
    </submittedName>
</protein>
<proteinExistence type="predicted"/>
<reference evidence="3" key="1">
    <citation type="submission" date="2020-05" db="EMBL/GenBank/DDBJ databases">
        <authorList>
            <person name="Chiriac C."/>
            <person name="Salcher M."/>
            <person name="Ghai R."/>
            <person name="Kavagutti S V."/>
        </authorList>
    </citation>
    <scope>NUCLEOTIDE SEQUENCE</scope>
</reference>
<keyword evidence="1" id="KW-0472">Membrane</keyword>
<dbReference type="EMBL" id="CAFBPZ010000040">
    <property type="protein sequence ID" value="CAB5038033.1"/>
    <property type="molecule type" value="Genomic_DNA"/>
</dbReference>
<name>A0A6J7S9Z7_9ZZZZ</name>
<dbReference type="InterPro" id="IPR009937">
    <property type="entry name" value="Phage_holin_3_6"/>
</dbReference>
<keyword evidence="1" id="KW-0812">Transmembrane</keyword>
<gene>
    <name evidence="2" type="ORF">UFOPK3495_01685</name>
    <name evidence="3" type="ORF">UFOPK4237_00746</name>
</gene>
<dbReference type="EMBL" id="CAFBMC010000144">
    <property type="protein sequence ID" value="CAB4912711.1"/>
    <property type="molecule type" value="Genomic_DNA"/>
</dbReference>
<feature type="transmembrane region" description="Helical" evidence="1">
    <location>
        <begin position="77"/>
        <end position="99"/>
    </location>
</feature>